<reference evidence="1 2" key="1">
    <citation type="submission" date="2017-03" db="EMBL/GenBank/DDBJ databases">
        <authorList>
            <person name="Afonso C.L."/>
            <person name="Miller P.J."/>
            <person name="Scott M.A."/>
            <person name="Spackman E."/>
            <person name="Goraichik I."/>
            <person name="Dimitrov K.M."/>
            <person name="Suarez D.L."/>
            <person name="Swayne D.E."/>
        </authorList>
    </citation>
    <scope>NUCLEOTIDE SEQUENCE [LARGE SCALE GENOMIC DNA]</scope>
    <source>
        <strain evidence="1 2">CECT 7745</strain>
    </source>
</reference>
<gene>
    <name evidence="1" type="ORF">ROA7745_00410</name>
</gene>
<name>A0A1X7BLX2_9RHOB</name>
<dbReference type="OrthoDB" id="7916272at2"/>
<organism evidence="1 2">
    <name type="scientific">Roseovarius aestuarii</name>
    <dbReference type="NCBI Taxonomy" id="475083"/>
    <lineage>
        <taxon>Bacteria</taxon>
        <taxon>Pseudomonadati</taxon>
        <taxon>Pseudomonadota</taxon>
        <taxon>Alphaproteobacteria</taxon>
        <taxon>Rhodobacterales</taxon>
        <taxon>Roseobacteraceae</taxon>
        <taxon>Roseovarius</taxon>
    </lineage>
</organism>
<dbReference type="EMBL" id="FWXB01000001">
    <property type="protein sequence ID" value="SMC10603.1"/>
    <property type="molecule type" value="Genomic_DNA"/>
</dbReference>
<protein>
    <submittedName>
        <fullName evidence="1">Uncharacterized protein</fullName>
    </submittedName>
</protein>
<proteinExistence type="predicted"/>
<dbReference type="Proteomes" id="UP000193224">
    <property type="component" value="Unassembled WGS sequence"/>
</dbReference>
<accession>A0A1X7BLX2</accession>
<dbReference type="AlphaFoldDB" id="A0A1X7BLX2"/>
<evidence type="ECO:0000313" key="1">
    <source>
        <dbReference type="EMBL" id="SMC10603.1"/>
    </source>
</evidence>
<dbReference type="RefSeq" id="WP_085798549.1">
    <property type="nucleotide sequence ID" value="NZ_FWXB01000001.1"/>
</dbReference>
<sequence length="85" mass="8985">MTDNFAGFAASLISPGELHYPVVPSDTSDLNPRPRALKCIAAGNVAVRDIAGTDITYPVEVGEVLEFRAIRVLATGTTAVVVAWE</sequence>
<evidence type="ECO:0000313" key="2">
    <source>
        <dbReference type="Proteomes" id="UP000193224"/>
    </source>
</evidence>
<keyword evidence="2" id="KW-1185">Reference proteome</keyword>